<name>A0A9D5CUK7_9LILI</name>
<comment type="caution">
    <text evidence="2">The sequence shown here is derived from an EMBL/GenBank/DDBJ whole genome shotgun (WGS) entry which is preliminary data.</text>
</comment>
<evidence type="ECO:0000256" key="1">
    <source>
        <dbReference type="SAM" id="MobiDB-lite"/>
    </source>
</evidence>
<gene>
    <name evidence="2" type="ORF">J5N97_014673</name>
</gene>
<reference evidence="2" key="1">
    <citation type="submission" date="2021-03" db="EMBL/GenBank/DDBJ databases">
        <authorList>
            <person name="Li Z."/>
            <person name="Yang C."/>
        </authorList>
    </citation>
    <scope>NUCLEOTIDE SEQUENCE</scope>
    <source>
        <strain evidence="2">Dzin_1.0</strain>
        <tissue evidence="2">Leaf</tissue>
    </source>
</reference>
<organism evidence="2 3">
    <name type="scientific">Dioscorea zingiberensis</name>
    <dbReference type="NCBI Taxonomy" id="325984"/>
    <lineage>
        <taxon>Eukaryota</taxon>
        <taxon>Viridiplantae</taxon>
        <taxon>Streptophyta</taxon>
        <taxon>Embryophyta</taxon>
        <taxon>Tracheophyta</taxon>
        <taxon>Spermatophyta</taxon>
        <taxon>Magnoliopsida</taxon>
        <taxon>Liliopsida</taxon>
        <taxon>Dioscoreales</taxon>
        <taxon>Dioscoreaceae</taxon>
        <taxon>Dioscorea</taxon>
    </lineage>
</organism>
<dbReference type="EMBL" id="JAGGNH010000003">
    <property type="protein sequence ID" value="KAJ0979199.1"/>
    <property type="molecule type" value="Genomic_DNA"/>
</dbReference>
<evidence type="ECO:0000313" key="2">
    <source>
        <dbReference type="EMBL" id="KAJ0979199.1"/>
    </source>
</evidence>
<feature type="region of interest" description="Disordered" evidence="1">
    <location>
        <begin position="87"/>
        <end position="123"/>
    </location>
</feature>
<dbReference type="AlphaFoldDB" id="A0A9D5CUK7"/>
<protein>
    <submittedName>
        <fullName evidence="2">Uncharacterized protein</fullName>
    </submittedName>
</protein>
<feature type="compositionally biased region" description="Gly residues" evidence="1">
    <location>
        <begin position="25"/>
        <end position="38"/>
    </location>
</feature>
<feature type="compositionally biased region" description="Basic and acidic residues" evidence="1">
    <location>
        <begin position="1"/>
        <end position="16"/>
    </location>
</feature>
<keyword evidence="3" id="KW-1185">Reference proteome</keyword>
<proteinExistence type="predicted"/>
<evidence type="ECO:0000313" key="3">
    <source>
        <dbReference type="Proteomes" id="UP001085076"/>
    </source>
</evidence>
<reference evidence="2" key="2">
    <citation type="journal article" date="2022" name="Hortic Res">
        <title>The genome of Dioscorea zingiberensis sheds light on the biosynthesis, origin and evolution of the medicinally important diosgenin saponins.</title>
        <authorList>
            <person name="Li Y."/>
            <person name="Tan C."/>
            <person name="Li Z."/>
            <person name="Guo J."/>
            <person name="Li S."/>
            <person name="Chen X."/>
            <person name="Wang C."/>
            <person name="Dai X."/>
            <person name="Yang H."/>
            <person name="Song W."/>
            <person name="Hou L."/>
            <person name="Xu J."/>
            <person name="Tong Z."/>
            <person name="Xu A."/>
            <person name="Yuan X."/>
            <person name="Wang W."/>
            <person name="Yang Q."/>
            <person name="Chen L."/>
            <person name="Sun Z."/>
            <person name="Wang K."/>
            <person name="Pan B."/>
            <person name="Chen J."/>
            <person name="Bao Y."/>
            <person name="Liu F."/>
            <person name="Qi X."/>
            <person name="Gang D.R."/>
            <person name="Wen J."/>
            <person name="Li J."/>
        </authorList>
    </citation>
    <scope>NUCLEOTIDE SEQUENCE</scope>
    <source>
        <strain evidence="2">Dzin_1.0</strain>
    </source>
</reference>
<sequence>MQHRLELHSPELKARLPEQTPEQGAGLGGADGGGGVEPRGGEEVNGDNAADVAPMGALGGGAEGGVVVGEEALGVELWTVGEDDVELGEALGGDGEGGDDKDSARAEVEEHDGAMASCELLES</sequence>
<dbReference type="Proteomes" id="UP001085076">
    <property type="component" value="Miscellaneous, Linkage group lg03"/>
</dbReference>
<feature type="compositionally biased region" description="Basic and acidic residues" evidence="1">
    <location>
        <begin position="98"/>
        <end position="113"/>
    </location>
</feature>
<feature type="region of interest" description="Disordered" evidence="1">
    <location>
        <begin position="1"/>
        <end position="56"/>
    </location>
</feature>
<accession>A0A9D5CUK7</accession>